<dbReference type="Pfam" id="PF14081">
    <property type="entry name" value="DUF4262"/>
    <property type="match status" value="1"/>
</dbReference>
<evidence type="ECO:0000313" key="1">
    <source>
        <dbReference type="EMBL" id="MFD2461308.1"/>
    </source>
</evidence>
<comment type="caution">
    <text evidence="1">The sequence shown here is derived from an EMBL/GenBank/DDBJ whole genome shotgun (WGS) entry which is preliminary data.</text>
</comment>
<dbReference type="Proteomes" id="UP001597419">
    <property type="component" value="Unassembled WGS sequence"/>
</dbReference>
<name>A0ABW5GKC6_9PSEU</name>
<protein>
    <submittedName>
        <fullName evidence="1">DUF4262 domain-containing protein</fullName>
    </submittedName>
</protein>
<accession>A0ABW5GKC6</accession>
<dbReference type="RefSeq" id="WP_345408817.1">
    <property type="nucleotide sequence ID" value="NZ_BAABHG010000031.1"/>
</dbReference>
<dbReference type="InterPro" id="IPR025358">
    <property type="entry name" value="DUF4262"/>
</dbReference>
<dbReference type="EMBL" id="JBHUKU010000012">
    <property type="protein sequence ID" value="MFD2461308.1"/>
    <property type="molecule type" value="Genomic_DNA"/>
</dbReference>
<keyword evidence="2" id="KW-1185">Reference proteome</keyword>
<organism evidence="1 2">
    <name type="scientific">Amycolatopsis samaneae</name>
    <dbReference type="NCBI Taxonomy" id="664691"/>
    <lineage>
        <taxon>Bacteria</taxon>
        <taxon>Bacillati</taxon>
        <taxon>Actinomycetota</taxon>
        <taxon>Actinomycetes</taxon>
        <taxon>Pseudonocardiales</taxon>
        <taxon>Pseudonocardiaceae</taxon>
        <taxon>Amycolatopsis</taxon>
    </lineage>
</organism>
<sequence length="156" mass="16979">MCWQCEHPDQGRADYLRQVRDVIDRLGWMVQGVSAAAGSPPWAYTIGLMEKGLPELVVTGLPLVLAAGLLNTISRHTLHAGAPEPGERIALRDVLELEVVALAEPSVHLVMAVGLYGPAIWARQLVYPDDNGVWPWDPGFRDGKGGQPVLGERSRP</sequence>
<gene>
    <name evidence="1" type="ORF">ACFSYJ_22075</name>
</gene>
<evidence type="ECO:0000313" key="2">
    <source>
        <dbReference type="Proteomes" id="UP001597419"/>
    </source>
</evidence>
<reference evidence="2" key="1">
    <citation type="journal article" date="2019" name="Int. J. Syst. Evol. Microbiol.">
        <title>The Global Catalogue of Microorganisms (GCM) 10K type strain sequencing project: providing services to taxonomists for standard genome sequencing and annotation.</title>
        <authorList>
            <consortium name="The Broad Institute Genomics Platform"/>
            <consortium name="The Broad Institute Genome Sequencing Center for Infectious Disease"/>
            <person name="Wu L."/>
            <person name="Ma J."/>
        </authorList>
    </citation>
    <scope>NUCLEOTIDE SEQUENCE [LARGE SCALE GENOMIC DNA]</scope>
    <source>
        <strain evidence="2">CGMCC 4.7643</strain>
    </source>
</reference>
<proteinExistence type="predicted"/>